<name>C8NIV7_9LACT</name>
<evidence type="ECO:0000313" key="3">
    <source>
        <dbReference type="Proteomes" id="UP000005926"/>
    </source>
</evidence>
<keyword evidence="3" id="KW-1185">Reference proteome</keyword>
<protein>
    <recommendedName>
        <fullName evidence="1">ESAT-6-like protein</fullName>
    </recommendedName>
</protein>
<reference evidence="2 3" key="1">
    <citation type="submission" date="2009-08" db="EMBL/GenBank/DDBJ databases">
        <authorList>
            <person name="Muzny D."/>
            <person name="Qin X."/>
            <person name="Deng J."/>
            <person name="Jiang H."/>
            <person name="Liu Y."/>
            <person name="Qu J."/>
            <person name="Song X.-Z."/>
            <person name="Zhang L."/>
            <person name="Thornton R."/>
            <person name="Coyle M."/>
            <person name="Francisco L."/>
            <person name="Jackson L."/>
            <person name="Javaid M."/>
            <person name="Korchina V."/>
            <person name="Kovar C."/>
            <person name="Mata R."/>
            <person name="Mathew T."/>
            <person name="Ngo R."/>
            <person name="Nguyen L."/>
            <person name="Nguyen N."/>
            <person name="Okwuonu G."/>
            <person name="Ongeri F."/>
            <person name="Pham C."/>
            <person name="Simmons D."/>
            <person name="Wilczek-Boney K."/>
            <person name="Hale W."/>
            <person name="Jakkamsetti A."/>
            <person name="Pham P."/>
            <person name="Ruth R."/>
            <person name="San Lucas F."/>
            <person name="Warren J."/>
            <person name="Zhang J."/>
            <person name="Zhao Z."/>
            <person name="Zhou C."/>
            <person name="Zhu D."/>
            <person name="Lee S."/>
            <person name="Bess C."/>
            <person name="Blankenburg K."/>
            <person name="Forbes L."/>
            <person name="Fu Q."/>
            <person name="Gubbala S."/>
            <person name="Hirani K."/>
            <person name="Jayaseelan J.C."/>
            <person name="Lara F."/>
            <person name="Munidasa M."/>
            <person name="Palculict T."/>
            <person name="Patil S."/>
            <person name="Pu L.-L."/>
            <person name="Saada N."/>
            <person name="Tang L."/>
            <person name="Weissenberger G."/>
            <person name="Zhu Y."/>
            <person name="Hemphill L."/>
            <person name="Shang Y."/>
            <person name="Youmans B."/>
            <person name="Ayvaz T."/>
            <person name="Ross M."/>
            <person name="Santibanez J."/>
            <person name="Aqrawi P."/>
            <person name="Gross S."/>
            <person name="Joshi V."/>
            <person name="Fowler G."/>
            <person name="Nazareth L."/>
            <person name="Reid J."/>
            <person name="Worley K."/>
            <person name="Petrosino J."/>
            <person name="Highlander S."/>
            <person name="Gibbs R."/>
        </authorList>
    </citation>
    <scope>NUCLEOTIDE SEQUENCE [LARGE SCALE GENOMIC DNA]</scope>
    <source>
        <strain evidence="2 3">ATCC 49175</strain>
    </source>
</reference>
<dbReference type="eggNOG" id="COG4842">
    <property type="taxonomic scope" value="Bacteria"/>
</dbReference>
<dbReference type="Proteomes" id="UP000005926">
    <property type="component" value="Unassembled WGS sequence"/>
</dbReference>
<sequence>MGQIRVSPETLQTRAREYNKASNEVNSILSNLTGLQQTLASEWEGQAFQGFDRQFNELKPKVREFAELLEQINLQLVSAARAMEEHDQALSQKFGLN</sequence>
<dbReference type="AlphaFoldDB" id="C8NIV7"/>
<dbReference type="InterPro" id="IPR036689">
    <property type="entry name" value="ESAT-6-like_sf"/>
</dbReference>
<dbReference type="Gene3D" id="1.10.287.1060">
    <property type="entry name" value="ESAT-6-like"/>
    <property type="match status" value="1"/>
</dbReference>
<accession>C8NIV7</accession>
<dbReference type="NCBIfam" id="TIGR03930">
    <property type="entry name" value="WXG100_ESAT6"/>
    <property type="match status" value="1"/>
</dbReference>
<organism evidence="2 3">
    <name type="scientific">Granulicatella adiacens ATCC 49175</name>
    <dbReference type="NCBI Taxonomy" id="638301"/>
    <lineage>
        <taxon>Bacteria</taxon>
        <taxon>Bacillati</taxon>
        <taxon>Bacillota</taxon>
        <taxon>Bacilli</taxon>
        <taxon>Lactobacillales</taxon>
        <taxon>Carnobacteriaceae</taxon>
        <taxon>Granulicatella</taxon>
    </lineage>
</organism>
<dbReference type="Pfam" id="PF06013">
    <property type="entry name" value="WXG100"/>
    <property type="match status" value="1"/>
</dbReference>
<comment type="caution">
    <text evidence="2">The sequence shown here is derived from an EMBL/GenBank/DDBJ whole genome shotgun (WGS) entry which is preliminary data.</text>
</comment>
<dbReference type="EMBL" id="ACKZ01000029">
    <property type="protein sequence ID" value="EEW36504.1"/>
    <property type="molecule type" value="Genomic_DNA"/>
</dbReference>
<proteinExistence type="inferred from homology"/>
<evidence type="ECO:0000313" key="2">
    <source>
        <dbReference type="EMBL" id="EEW36504.1"/>
    </source>
</evidence>
<dbReference type="InterPro" id="IPR010310">
    <property type="entry name" value="T7SS_ESAT-6-like"/>
</dbReference>
<dbReference type="STRING" id="638301.HMPREF0444_1852"/>
<comment type="similarity">
    <text evidence="1">Belongs to the WXG100 family.</text>
</comment>
<dbReference type="SUPFAM" id="SSF140453">
    <property type="entry name" value="EsxAB dimer-like"/>
    <property type="match status" value="1"/>
</dbReference>
<dbReference type="HOGENOM" id="CLU_158563_4_0_9"/>
<gene>
    <name evidence="2" type="ORF">HMPREF0444_1852</name>
</gene>
<evidence type="ECO:0000256" key="1">
    <source>
        <dbReference type="RuleBase" id="RU362001"/>
    </source>
</evidence>